<reference evidence="1" key="1">
    <citation type="journal article" date="2015" name="Nature">
        <title>Complex archaea that bridge the gap between prokaryotes and eukaryotes.</title>
        <authorList>
            <person name="Spang A."/>
            <person name="Saw J.H."/>
            <person name="Jorgensen S.L."/>
            <person name="Zaremba-Niedzwiedzka K."/>
            <person name="Martijn J."/>
            <person name="Lind A.E."/>
            <person name="van Eijk R."/>
            <person name="Schleper C."/>
            <person name="Guy L."/>
            <person name="Ettema T.J."/>
        </authorList>
    </citation>
    <scope>NUCLEOTIDE SEQUENCE</scope>
</reference>
<proteinExistence type="predicted"/>
<accession>A0A0F9LQ04</accession>
<gene>
    <name evidence="1" type="ORF">LCGC14_1481350</name>
</gene>
<evidence type="ECO:0000313" key="1">
    <source>
        <dbReference type="EMBL" id="KKM66420.1"/>
    </source>
</evidence>
<dbReference type="EMBL" id="LAZR01010535">
    <property type="protein sequence ID" value="KKM66420.1"/>
    <property type="molecule type" value="Genomic_DNA"/>
</dbReference>
<protein>
    <submittedName>
        <fullName evidence="1">Uncharacterized protein</fullName>
    </submittedName>
</protein>
<name>A0A0F9LQ04_9ZZZZ</name>
<organism evidence="1">
    <name type="scientific">marine sediment metagenome</name>
    <dbReference type="NCBI Taxonomy" id="412755"/>
    <lineage>
        <taxon>unclassified sequences</taxon>
        <taxon>metagenomes</taxon>
        <taxon>ecological metagenomes</taxon>
    </lineage>
</organism>
<sequence>MPEEPTSTASLIERLLSPEFTGGTKRIGPDDFKKLLGNLLGAEKTTGVSISNLAGMPGPDLAALLGTDGGYEDMGKIFADAIREAAGAQAATDSAASALQRELGLGNLALAQRAQAAQEEQFGISQGFLEGQQEFTEKTTTTEALLAAAGLAATPTGAIQLAHLARGQGAPQAEVASLFQNLPFVQELLSGQGIPGFGLPEQLGGEMRRVPTGGDVIEGKNLGVTLPGKKSITRQSFGTLSEFEQAFLGALGQSETGQSSGGFLADIMKSFMPTRDVGPLAIS</sequence>
<comment type="caution">
    <text evidence="1">The sequence shown here is derived from an EMBL/GenBank/DDBJ whole genome shotgun (WGS) entry which is preliminary data.</text>
</comment>
<dbReference type="AlphaFoldDB" id="A0A0F9LQ04"/>